<feature type="compositionally biased region" description="Basic and acidic residues" evidence="1">
    <location>
        <begin position="59"/>
        <end position="69"/>
    </location>
</feature>
<organism evidence="3 4">
    <name type="scientific">Tistrella mobilis</name>
    <dbReference type="NCBI Taxonomy" id="171437"/>
    <lineage>
        <taxon>Bacteria</taxon>
        <taxon>Pseudomonadati</taxon>
        <taxon>Pseudomonadota</taxon>
        <taxon>Alphaproteobacteria</taxon>
        <taxon>Geminicoccales</taxon>
        <taxon>Geminicoccaceae</taxon>
        <taxon>Tistrella</taxon>
    </lineage>
</organism>
<dbReference type="OMA" id="SARPWMI"/>
<accession>A0A162L401</accession>
<dbReference type="EMBL" id="LPZR01000124">
    <property type="protein sequence ID" value="KYO53170.1"/>
    <property type="molecule type" value="Genomic_DNA"/>
</dbReference>
<proteinExistence type="predicted"/>
<protein>
    <recommendedName>
        <fullName evidence="2">Putative regulatory protein FmdB zinc ribbon domain-containing protein</fullName>
    </recommendedName>
</protein>
<evidence type="ECO:0000313" key="3">
    <source>
        <dbReference type="EMBL" id="KYO53170.1"/>
    </source>
</evidence>
<evidence type="ECO:0000313" key="4">
    <source>
        <dbReference type="Proteomes" id="UP000075787"/>
    </source>
</evidence>
<dbReference type="AlphaFoldDB" id="A0A162L401"/>
<dbReference type="GeneID" id="97239703"/>
<comment type="caution">
    <text evidence="3">The sequence shown here is derived from an EMBL/GenBank/DDBJ whole genome shotgun (WGS) entry which is preliminary data.</text>
</comment>
<name>A0A162L401_9PROT</name>
<gene>
    <name evidence="3" type="ORF">AUP44_04120</name>
</gene>
<evidence type="ECO:0000259" key="2">
    <source>
        <dbReference type="SMART" id="SM00834"/>
    </source>
</evidence>
<dbReference type="NCBIfam" id="TIGR02605">
    <property type="entry name" value="CxxC_CxxC_SSSS"/>
    <property type="match status" value="1"/>
</dbReference>
<evidence type="ECO:0000256" key="1">
    <source>
        <dbReference type="SAM" id="MobiDB-lite"/>
    </source>
</evidence>
<feature type="domain" description="Putative regulatory protein FmdB zinc ribbon" evidence="2">
    <location>
        <begin position="1"/>
        <end position="42"/>
    </location>
</feature>
<feature type="region of interest" description="Disordered" evidence="1">
    <location>
        <begin position="55"/>
        <end position="79"/>
    </location>
</feature>
<dbReference type="Proteomes" id="UP000075787">
    <property type="component" value="Unassembled WGS sequence"/>
</dbReference>
<dbReference type="OrthoDB" id="9813321at2"/>
<dbReference type="Pfam" id="PF09723">
    <property type="entry name" value="Zn_ribbon_8"/>
    <property type="match status" value="1"/>
</dbReference>
<dbReference type="InterPro" id="IPR013429">
    <property type="entry name" value="Regulatory_FmdB_Zinc_ribbon"/>
</dbReference>
<sequence>MPLYDYACPACATEFDAFRPMSDAARPSPCPACGTAAPRRISAPRLAGLSKAALAAHATNERASHEPRRSSHVCGPGCSHGGGSKGFSAVAEKPAMKTFPAKRPWMFSH</sequence>
<dbReference type="SMART" id="SM00834">
    <property type="entry name" value="CxxC_CXXC_SSSS"/>
    <property type="match status" value="1"/>
</dbReference>
<dbReference type="RefSeq" id="WP_014753238.1">
    <property type="nucleotide sequence ID" value="NZ_CP121024.1"/>
</dbReference>
<reference evidence="3 4" key="1">
    <citation type="submission" date="2015-12" db="EMBL/GenBank/DDBJ databases">
        <title>Genome sequence of Tistrella mobilis MCCC 1A02139.</title>
        <authorList>
            <person name="Lu L."/>
            <person name="Lai Q."/>
            <person name="Shao Z."/>
            <person name="Qian P."/>
        </authorList>
    </citation>
    <scope>NUCLEOTIDE SEQUENCE [LARGE SCALE GENOMIC DNA]</scope>
    <source>
        <strain evidence="3 4">MCCC 1A02139</strain>
    </source>
</reference>